<reference evidence="2 3" key="1">
    <citation type="submission" date="2019-05" db="EMBL/GenBank/DDBJ databases">
        <authorList>
            <consortium name="Pathogen Informatics"/>
        </authorList>
    </citation>
    <scope>NUCLEOTIDE SEQUENCE [LARGE SCALE GENOMIC DNA]</scope>
    <source>
        <strain evidence="2 3">NCTC10696</strain>
    </source>
</reference>
<dbReference type="EMBL" id="LR590482">
    <property type="protein sequence ID" value="VTR04761.1"/>
    <property type="molecule type" value="Genomic_DNA"/>
</dbReference>
<evidence type="ECO:0000313" key="2">
    <source>
        <dbReference type="EMBL" id="VTR04761.1"/>
    </source>
</evidence>
<feature type="transmembrane region" description="Helical" evidence="1">
    <location>
        <begin position="72"/>
        <end position="95"/>
    </location>
</feature>
<evidence type="ECO:0000256" key="1">
    <source>
        <dbReference type="SAM" id="Phobius"/>
    </source>
</evidence>
<sequence>MSIKIEKRSARYTDEEKLEIQQQFDYSLSQYSEVDNLYKIAKITALFFPYAFFATSIPIMRLIRSKNKIFKFWVIAPLIIISLWVFASIYIWYAYFSLYAKGLQENFPLVIFFGCSACLYITAIAFRQLSKFLWTIREFIYYKNVGRVQHFKAILAMRRKNSGFKNLFSSFMKRG</sequence>
<feature type="transmembrane region" description="Helical" evidence="1">
    <location>
        <begin position="40"/>
        <end position="60"/>
    </location>
</feature>
<keyword evidence="1" id="KW-0812">Transmembrane</keyword>
<keyword evidence="1" id="KW-1133">Transmembrane helix</keyword>
<feature type="transmembrane region" description="Helical" evidence="1">
    <location>
        <begin position="107"/>
        <end position="126"/>
    </location>
</feature>
<dbReference type="Proteomes" id="UP000306562">
    <property type="component" value="Chromosome"/>
</dbReference>
<dbReference type="AlphaFoldDB" id="A0AAX3IFI7"/>
<organism evidence="2 3">
    <name type="scientific">Pseudomonas synxantha</name>
    <dbReference type="NCBI Taxonomy" id="47883"/>
    <lineage>
        <taxon>Bacteria</taxon>
        <taxon>Pseudomonadati</taxon>
        <taxon>Pseudomonadota</taxon>
        <taxon>Gammaproteobacteria</taxon>
        <taxon>Pseudomonadales</taxon>
        <taxon>Pseudomonadaceae</taxon>
        <taxon>Pseudomonas</taxon>
    </lineage>
</organism>
<gene>
    <name evidence="2" type="ORF">NCTC10696_05190</name>
</gene>
<keyword evidence="1" id="KW-0472">Membrane</keyword>
<protein>
    <submittedName>
        <fullName evidence="2">Uncharacterized protein</fullName>
    </submittedName>
</protein>
<proteinExistence type="predicted"/>
<name>A0AAX3IFI7_9PSED</name>
<accession>A0AAX3IFI7</accession>
<evidence type="ECO:0000313" key="3">
    <source>
        <dbReference type="Proteomes" id="UP000306562"/>
    </source>
</evidence>